<evidence type="ECO:0000313" key="2">
    <source>
        <dbReference type="Proteomes" id="UP001163603"/>
    </source>
</evidence>
<organism evidence="1 2">
    <name type="scientific">Pistacia integerrima</name>
    <dbReference type="NCBI Taxonomy" id="434235"/>
    <lineage>
        <taxon>Eukaryota</taxon>
        <taxon>Viridiplantae</taxon>
        <taxon>Streptophyta</taxon>
        <taxon>Embryophyta</taxon>
        <taxon>Tracheophyta</taxon>
        <taxon>Spermatophyta</taxon>
        <taxon>Magnoliopsida</taxon>
        <taxon>eudicotyledons</taxon>
        <taxon>Gunneridae</taxon>
        <taxon>Pentapetalae</taxon>
        <taxon>rosids</taxon>
        <taxon>malvids</taxon>
        <taxon>Sapindales</taxon>
        <taxon>Anacardiaceae</taxon>
        <taxon>Pistacia</taxon>
    </lineage>
</organism>
<gene>
    <name evidence="1" type="ORF">Pint_18117</name>
</gene>
<comment type="caution">
    <text evidence="1">The sequence shown here is derived from an EMBL/GenBank/DDBJ whole genome shotgun (WGS) entry which is preliminary data.</text>
</comment>
<name>A0ACC0Z2P5_9ROSI</name>
<dbReference type="EMBL" id="CM047739">
    <property type="protein sequence ID" value="KAJ0043925.1"/>
    <property type="molecule type" value="Genomic_DNA"/>
</dbReference>
<protein>
    <submittedName>
        <fullName evidence="1">Uncharacterized protein</fullName>
    </submittedName>
</protein>
<accession>A0ACC0Z2P5</accession>
<proteinExistence type="predicted"/>
<dbReference type="Proteomes" id="UP001163603">
    <property type="component" value="Chromosome 4"/>
</dbReference>
<evidence type="ECO:0000313" key="1">
    <source>
        <dbReference type="EMBL" id="KAJ0043925.1"/>
    </source>
</evidence>
<keyword evidence="2" id="KW-1185">Reference proteome</keyword>
<reference evidence="2" key="1">
    <citation type="journal article" date="2023" name="G3 (Bethesda)">
        <title>Genome assembly and association tests identify interacting loci associated with vigor, precocity, and sex in interspecific pistachio rootstocks.</title>
        <authorList>
            <person name="Palmer W."/>
            <person name="Jacygrad E."/>
            <person name="Sagayaradj S."/>
            <person name="Cavanaugh K."/>
            <person name="Han R."/>
            <person name="Bertier L."/>
            <person name="Beede B."/>
            <person name="Kafkas S."/>
            <person name="Golino D."/>
            <person name="Preece J."/>
            <person name="Michelmore R."/>
        </authorList>
    </citation>
    <scope>NUCLEOTIDE SEQUENCE [LARGE SCALE GENOMIC DNA]</scope>
</reference>
<sequence length="167" mass="19486">MERTQLLQQIAAMRQALFDEGILDKHFTYLENLDENGNPNFVEDTTGLFFRDSANMLATIQRTLENSPVDFMKLDKYFYKLKGSKGSVGAIRVKNEVNRTREYCKQGNLEAAKAAFQQLRNEHNILGLGLILTYRYRDKLILLLMKVRLDQTEEINEGKWIQKQQCF</sequence>